<dbReference type="Proteomes" id="UP000092993">
    <property type="component" value="Unassembled WGS sequence"/>
</dbReference>
<reference evidence="2 3" key="1">
    <citation type="submission" date="2016-03" db="EMBL/GenBank/DDBJ databases">
        <title>Whole genome sequencing of Grifola frondosa 9006-11.</title>
        <authorList>
            <person name="Min B."/>
            <person name="Park H."/>
            <person name="Kim J.-G."/>
            <person name="Cho H."/>
            <person name="Oh Y.-L."/>
            <person name="Kong W.-S."/>
            <person name="Choi I.-G."/>
        </authorList>
    </citation>
    <scope>NUCLEOTIDE SEQUENCE [LARGE SCALE GENOMIC DNA]</scope>
    <source>
        <strain evidence="2 3">9006-11</strain>
    </source>
</reference>
<dbReference type="OrthoDB" id="5541797at2759"/>
<name>A0A1C7MDN9_GRIFR</name>
<accession>A0A1C7MDN9</accession>
<protein>
    <recommendedName>
        <fullName evidence="4">RRM domain-containing protein</fullName>
    </recommendedName>
</protein>
<sequence>MASTGTTNSFRRAARSFPRARSTAKPNQRTHILIRDIPRTALPSDLLRLCSKSKAENVSQVSLQYNRFRPSGRAYITVNDPMHLPSTLKALQSSMLGGKMTSSTSRDPPNLPPRNRGAEGRAEAAERGLITGNGPDAGVTNGGRNVVMWGLPSRITQENVRDMLKSFKLAGFEGGQEEMVKLEM</sequence>
<feature type="region of interest" description="Disordered" evidence="1">
    <location>
        <begin position="1"/>
        <end position="28"/>
    </location>
</feature>
<evidence type="ECO:0008006" key="4">
    <source>
        <dbReference type="Google" id="ProtNLM"/>
    </source>
</evidence>
<gene>
    <name evidence="2" type="ORF">A0H81_04246</name>
</gene>
<feature type="compositionally biased region" description="Low complexity" evidence="1">
    <location>
        <begin position="9"/>
        <end position="21"/>
    </location>
</feature>
<evidence type="ECO:0000313" key="3">
    <source>
        <dbReference type="Proteomes" id="UP000092993"/>
    </source>
</evidence>
<dbReference type="AlphaFoldDB" id="A0A1C7MDN9"/>
<evidence type="ECO:0000313" key="2">
    <source>
        <dbReference type="EMBL" id="OBZ75045.1"/>
    </source>
</evidence>
<evidence type="ECO:0000256" key="1">
    <source>
        <dbReference type="SAM" id="MobiDB-lite"/>
    </source>
</evidence>
<dbReference type="EMBL" id="LUGG01000004">
    <property type="protein sequence ID" value="OBZ75045.1"/>
    <property type="molecule type" value="Genomic_DNA"/>
</dbReference>
<feature type="region of interest" description="Disordered" evidence="1">
    <location>
        <begin position="96"/>
        <end position="124"/>
    </location>
</feature>
<dbReference type="InterPro" id="IPR035979">
    <property type="entry name" value="RBD_domain_sf"/>
</dbReference>
<proteinExistence type="predicted"/>
<dbReference type="OMA" id="EHAAVAH"/>
<feature type="compositionally biased region" description="Polar residues" evidence="1">
    <location>
        <begin position="96"/>
        <end position="107"/>
    </location>
</feature>
<keyword evidence="3" id="KW-1185">Reference proteome</keyword>
<dbReference type="CDD" id="cd00590">
    <property type="entry name" value="RRM_SF"/>
    <property type="match status" value="1"/>
</dbReference>
<comment type="caution">
    <text evidence="2">The sequence shown here is derived from an EMBL/GenBank/DDBJ whole genome shotgun (WGS) entry which is preliminary data.</text>
</comment>
<organism evidence="2 3">
    <name type="scientific">Grifola frondosa</name>
    <name type="common">Maitake</name>
    <name type="synonym">Polyporus frondosus</name>
    <dbReference type="NCBI Taxonomy" id="5627"/>
    <lineage>
        <taxon>Eukaryota</taxon>
        <taxon>Fungi</taxon>
        <taxon>Dikarya</taxon>
        <taxon>Basidiomycota</taxon>
        <taxon>Agaricomycotina</taxon>
        <taxon>Agaricomycetes</taxon>
        <taxon>Polyporales</taxon>
        <taxon>Grifolaceae</taxon>
        <taxon>Grifola</taxon>
    </lineage>
</organism>
<dbReference type="GO" id="GO:0003676">
    <property type="term" value="F:nucleic acid binding"/>
    <property type="evidence" value="ECO:0007669"/>
    <property type="project" value="InterPro"/>
</dbReference>
<dbReference type="SUPFAM" id="SSF54928">
    <property type="entry name" value="RNA-binding domain, RBD"/>
    <property type="match status" value="1"/>
</dbReference>